<keyword evidence="16" id="KW-0594">Phospholipid biosynthesis</keyword>
<keyword evidence="10" id="KW-0548">Nucleotidyltransferase</keyword>
<dbReference type="AlphaFoldDB" id="A0A9W9AVH5"/>
<evidence type="ECO:0000256" key="3">
    <source>
        <dbReference type="ARBA" id="ARBA00005119"/>
    </source>
</evidence>
<evidence type="ECO:0000256" key="13">
    <source>
        <dbReference type="ARBA" id="ARBA00023098"/>
    </source>
</evidence>
<dbReference type="Proteomes" id="UP001150238">
    <property type="component" value="Unassembled WGS sequence"/>
</dbReference>
<protein>
    <recommendedName>
        <fullName evidence="7">Phosphatidate cytidylyltransferase, mitochondrial</fullName>
        <ecNumber evidence="6">2.7.7.41</ecNumber>
    </recommendedName>
    <alternativeName>
        <fullName evidence="18">CDP-diacylglycerol synthase</fullName>
    </alternativeName>
</protein>
<evidence type="ECO:0000256" key="19">
    <source>
        <dbReference type="SAM" id="MobiDB-lite"/>
    </source>
</evidence>
<comment type="subcellular location">
    <subcellularLocation>
        <location evidence="2">Mitochondrion inner membrane</location>
        <topology evidence="2">Peripheral membrane protein</topology>
        <orientation evidence="2">Matrix side</orientation>
    </subcellularLocation>
</comment>
<keyword evidence="15" id="KW-0472">Membrane</keyword>
<keyword evidence="11" id="KW-0999">Mitochondrion inner membrane</keyword>
<evidence type="ECO:0000256" key="18">
    <source>
        <dbReference type="ARBA" id="ARBA00029893"/>
    </source>
</evidence>
<keyword evidence="9" id="KW-0808">Transferase</keyword>
<keyword evidence="14" id="KW-0496">Mitochondrion</keyword>
<dbReference type="Pfam" id="PF09139">
    <property type="entry name" value="Tam41_Mmp37"/>
    <property type="match status" value="1"/>
</dbReference>
<dbReference type="GO" id="GO:0004605">
    <property type="term" value="F:phosphatidate cytidylyltransferase activity"/>
    <property type="evidence" value="ECO:0007669"/>
    <property type="project" value="UniProtKB-EC"/>
</dbReference>
<evidence type="ECO:0000256" key="11">
    <source>
        <dbReference type="ARBA" id="ARBA00022792"/>
    </source>
</evidence>
<evidence type="ECO:0000256" key="7">
    <source>
        <dbReference type="ARBA" id="ARBA00018337"/>
    </source>
</evidence>
<evidence type="ECO:0000256" key="8">
    <source>
        <dbReference type="ARBA" id="ARBA00022516"/>
    </source>
</evidence>
<dbReference type="InterPro" id="IPR015222">
    <property type="entry name" value="Tam41"/>
</dbReference>
<comment type="similarity">
    <text evidence="5">Belongs to the TAM41 family.</text>
</comment>
<evidence type="ECO:0000256" key="2">
    <source>
        <dbReference type="ARBA" id="ARBA00004443"/>
    </source>
</evidence>
<dbReference type="EMBL" id="JANVFS010000006">
    <property type="protein sequence ID" value="KAJ4491448.1"/>
    <property type="molecule type" value="Genomic_DNA"/>
</dbReference>
<evidence type="ECO:0000256" key="15">
    <source>
        <dbReference type="ARBA" id="ARBA00023136"/>
    </source>
</evidence>
<reference evidence="20" key="2">
    <citation type="journal article" date="2023" name="Proc. Natl. Acad. Sci. U.S.A.">
        <title>A global phylogenomic analysis of the shiitake genus Lentinula.</title>
        <authorList>
            <person name="Sierra-Patev S."/>
            <person name="Min B."/>
            <person name="Naranjo-Ortiz M."/>
            <person name="Looney B."/>
            <person name="Konkel Z."/>
            <person name="Slot J.C."/>
            <person name="Sakamoto Y."/>
            <person name="Steenwyk J.L."/>
            <person name="Rokas A."/>
            <person name="Carro J."/>
            <person name="Camarero S."/>
            <person name="Ferreira P."/>
            <person name="Molpeceres G."/>
            <person name="Ruiz-Duenas F.J."/>
            <person name="Serrano A."/>
            <person name="Henrissat B."/>
            <person name="Drula E."/>
            <person name="Hughes K.W."/>
            <person name="Mata J.L."/>
            <person name="Ishikawa N.K."/>
            <person name="Vargas-Isla R."/>
            <person name="Ushijima S."/>
            <person name="Smith C.A."/>
            <person name="Donoghue J."/>
            <person name="Ahrendt S."/>
            <person name="Andreopoulos W."/>
            <person name="He G."/>
            <person name="LaButti K."/>
            <person name="Lipzen A."/>
            <person name="Ng V."/>
            <person name="Riley R."/>
            <person name="Sandor L."/>
            <person name="Barry K."/>
            <person name="Martinez A.T."/>
            <person name="Xiao Y."/>
            <person name="Gibbons J.G."/>
            <person name="Terashima K."/>
            <person name="Grigoriev I.V."/>
            <person name="Hibbett D."/>
        </authorList>
    </citation>
    <scope>NUCLEOTIDE SEQUENCE</scope>
    <source>
        <strain evidence="20">Sp2 HRB7682 ss15</strain>
    </source>
</reference>
<keyword evidence="13" id="KW-0443">Lipid metabolism</keyword>
<keyword evidence="12" id="KW-0460">Magnesium</keyword>
<dbReference type="GO" id="GO:0032049">
    <property type="term" value="P:cardiolipin biosynthetic process"/>
    <property type="evidence" value="ECO:0007669"/>
    <property type="project" value="InterPro"/>
</dbReference>
<evidence type="ECO:0000256" key="6">
    <source>
        <dbReference type="ARBA" id="ARBA00012487"/>
    </source>
</evidence>
<organism evidence="20 21">
    <name type="scientific">Lentinula lateritia</name>
    <dbReference type="NCBI Taxonomy" id="40482"/>
    <lineage>
        <taxon>Eukaryota</taxon>
        <taxon>Fungi</taxon>
        <taxon>Dikarya</taxon>
        <taxon>Basidiomycota</taxon>
        <taxon>Agaricomycotina</taxon>
        <taxon>Agaricomycetes</taxon>
        <taxon>Agaricomycetidae</taxon>
        <taxon>Agaricales</taxon>
        <taxon>Marasmiineae</taxon>
        <taxon>Omphalotaceae</taxon>
        <taxon>Lentinula</taxon>
    </lineage>
</organism>
<evidence type="ECO:0000313" key="20">
    <source>
        <dbReference type="EMBL" id="KAJ4491448.1"/>
    </source>
</evidence>
<dbReference type="GO" id="GO:0016024">
    <property type="term" value="P:CDP-diacylglycerol biosynthetic process"/>
    <property type="evidence" value="ECO:0007669"/>
    <property type="project" value="TreeGrafter"/>
</dbReference>
<reference evidence="20" key="1">
    <citation type="submission" date="2022-08" db="EMBL/GenBank/DDBJ databases">
        <authorList>
            <consortium name="DOE Joint Genome Institute"/>
            <person name="Min B."/>
            <person name="Riley R."/>
            <person name="Sierra-Patev S."/>
            <person name="Naranjo-Ortiz M."/>
            <person name="Looney B."/>
            <person name="Konkel Z."/>
            <person name="Slot J.C."/>
            <person name="Sakamoto Y."/>
            <person name="Steenwyk J.L."/>
            <person name="Rokas A."/>
            <person name="Carro J."/>
            <person name="Camarero S."/>
            <person name="Ferreira P."/>
            <person name="Molpeceres G."/>
            <person name="Ruiz-Duenas F.J."/>
            <person name="Serrano A."/>
            <person name="Henrissat B."/>
            <person name="Drula E."/>
            <person name="Hughes K.W."/>
            <person name="Mata J.L."/>
            <person name="Ishikawa N.K."/>
            <person name="Vargas-Isla R."/>
            <person name="Ushijima S."/>
            <person name="Smith C.A."/>
            <person name="Ahrendt S."/>
            <person name="Andreopoulos W."/>
            <person name="He G."/>
            <person name="Labutti K."/>
            <person name="Lipzen A."/>
            <person name="Ng V."/>
            <person name="Sandor L."/>
            <person name="Barry K."/>
            <person name="Martinez A.T."/>
            <person name="Xiao Y."/>
            <person name="Gibbons J.G."/>
            <person name="Terashima K."/>
            <person name="Hibbett D.S."/>
            <person name="Grigoriev I.V."/>
        </authorList>
    </citation>
    <scope>NUCLEOTIDE SEQUENCE</scope>
    <source>
        <strain evidence="20">Sp2 HRB7682 ss15</strain>
    </source>
</reference>
<dbReference type="PANTHER" id="PTHR13619">
    <property type="entry name" value="PHOSPHATIDATE CYTIDYLYLTRANSFERASE, MITOCHONDRIAL"/>
    <property type="match status" value="1"/>
</dbReference>
<comment type="caution">
    <text evidence="20">The sequence shown here is derived from an EMBL/GenBank/DDBJ whole genome shotgun (WGS) entry which is preliminary data.</text>
</comment>
<comment type="pathway">
    <text evidence="3">Phospholipid metabolism; CDP-diacylglycerol biosynthesis; CDP-diacylglycerol from sn-glycerol 3-phosphate: step 3/3.</text>
</comment>
<evidence type="ECO:0000256" key="17">
    <source>
        <dbReference type="ARBA" id="ARBA00023264"/>
    </source>
</evidence>
<comment type="cofactor">
    <cofactor evidence="1">
        <name>Mg(2+)</name>
        <dbReference type="ChEBI" id="CHEBI:18420"/>
    </cofactor>
</comment>
<dbReference type="GO" id="GO:0005743">
    <property type="term" value="C:mitochondrial inner membrane"/>
    <property type="evidence" value="ECO:0007669"/>
    <property type="project" value="UniProtKB-SubCell"/>
</dbReference>
<proteinExistence type="inferred from homology"/>
<accession>A0A9W9AVH5</accession>
<evidence type="ECO:0000256" key="9">
    <source>
        <dbReference type="ARBA" id="ARBA00022679"/>
    </source>
</evidence>
<evidence type="ECO:0000256" key="10">
    <source>
        <dbReference type="ARBA" id="ARBA00022695"/>
    </source>
</evidence>
<evidence type="ECO:0000256" key="14">
    <source>
        <dbReference type="ARBA" id="ARBA00023128"/>
    </source>
</evidence>
<keyword evidence="8" id="KW-0444">Lipid biosynthesis</keyword>
<evidence type="ECO:0000256" key="12">
    <source>
        <dbReference type="ARBA" id="ARBA00022842"/>
    </source>
</evidence>
<evidence type="ECO:0000256" key="5">
    <source>
        <dbReference type="ARBA" id="ARBA00005458"/>
    </source>
</evidence>
<evidence type="ECO:0000313" key="21">
    <source>
        <dbReference type="Proteomes" id="UP001150238"/>
    </source>
</evidence>
<feature type="region of interest" description="Disordered" evidence="19">
    <location>
        <begin position="24"/>
        <end position="75"/>
    </location>
</feature>
<dbReference type="PIRSF" id="PIRSF028840">
    <property type="entry name" value="Mmp37"/>
    <property type="match status" value="1"/>
</dbReference>
<name>A0A9W9AVH5_9AGAR</name>
<sequence length="440" mass="49065">MLSAARNSRKLTTHSYLISRCLSTESSSSSSSSSDLQNLPPPKHPDSLSKPKPRSSLYPQPRRSHPSHYQALHDLPPTFGRNQLLPVSNSTRALLESIVAQFDAPIRYAFAYGSGVFEQDGYGASATTSPITGVTSVHKPIDPNAPMLDFMFAVTHPAHFHSINMHQHPSHYTLHSRILGSDYVSAIQAITPGVWFNTLVPMNGVTIKYGVTTIDNLCSDLLNWNTLYLAGRMHKPLRIIKDDARVRLTQQVNLTSAVRAALLTLPANFTETELFERIAGISYTGDPRMVLPAENRGKVGNIVRKQGPQFKELYHRLVVGLPGVHWPLNTQHIQQDISPQARSLHLRKLPVNLIFHMKQRYGVQLKEEENQYWVRMAGDEKLPEMVNREIRTIVRWPATAQTLKGIVSAGLGKSLRYSTAKISKWWKGSGASPTTKSDSS</sequence>
<gene>
    <name evidence="20" type="ORF">C8J55DRAFT_504252</name>
</gene>
<keyword evidence="17" id="KW-1208">Phospholipid metabolism</keyword>
<dbReference type="PANTHER" id="PTHR13619:SF0">
    <property type="entry name" value="PHOSPHATIDATE CYTIDYLYLTRANSFERASE, MITOCHONDRIAL"/>
    <property type="match status" value="1"/>
</dbReference>
<evidence type="ECO:0000256" key="16">
    <source>
        <dbReference type="ARBA" id="ARBA00023209"/>
    </source>
</evidence>
<dbReference type="EC" id="2.7.7.41" evidence="6"/>
<comment type="pathway">
    <text evidence="4">Lipid metabolism.</text>
</comment>
<evidence type="ECO:0000256" key="1">
    <source>
        <dbReference type="ARBA" id="ARBA00001946"/>
    </source>
</evidence>
<evidence type="ECO:0000256" key="4">
    <source>
        <dbReference type="ARBA" id="ARBA00005189"/>
    </source>
</evidence>